<accession>A0A517WV83</accession>
<organism evidence="1 2">
    <name type="scientific">Gimesia aquarii</name>
    <dbReference type="NCBI Taxonomy" id="2527964"/>
    <lineage>
        <taxon>Bacteria</taxon>
        <taxon>Pseudomonadati</taxon>
        <taxon>Planctomycetota</taxon>
        <taxon>Planctomycetia</taxon>
        <taxon>Planctomycetales</taxon>
        <taxon>Planctomycetaceae</taxon>
        <taxon>Gimesia</taxon>
    </lineage>
</organism>
<reference evidence="1 2" key="1">
    <citation type="submission" date="2019-03" db="EMBL/GenBank/DDBJ databases">
        <title>Deep-cultivation of Planctomycetes and their phenomic and genomic characterization uncovers novel biology.</title>
        <authorList>
            <person name="Wiegand S."/>
            <person name="Jogler M."/>
            <person name="Boedeker C."/>
            <person name="Pinto D."/>
            <person name="Vollmers J."/>
            <person name="Rivas-Marin E."/>
            <person name="Kohn T."/>
            <person name="Peeters S.H."/>
            <person name="Heuer A."/>
            <person name="Rast P."/>
            <person name="Oberbeckmann S."/>
            <person name="Bunk B."/>
            <person name="Jeske O."/>
            <person name="Meyerdierks A."/>
            <person name="Storesund J.E."/>
            <person name="Kallscheuer N."/>
            <person name="Luecker S."/>
            <person name="Lage O.M."/>
            <person name="Pohl T."/>
            <person name="Merkel B.J."/>
            <person name="Hornburger P."/>
            <person name="Mueller R.-W."/>
            <person name="Bruemmer F."/>
            <person name="Labrenz M."/>
            <person name="Spormann A.M."/>
            <person name="Op den Camp H."/>
            <person name="Overmann J."/>
            <person name="Amann R."/>
            <person name="Jetten M.S.M."/>
            <person name="Mascher T."/>
            <person name="Medema M.H."/>
            <person name="Devos D.P."/>
            <person name="Kaster A.-K."/>
            <person name="Ovreas L."/>
            <person name="Rohde M."/>
            <person name="Galperin M.Y."/>
            <person name="Jogler C."/>
        </authorList>
    </citation>
    <scope>NUCLEOTIDE SEQUENCE [LARGE SCALE GENOMIC DNA]</scope>
    <source>
        <strain evidence="1 2">V202</strain>
    </source>
</reference>
<sequence>MTARTQFYLLGNHSHLSDSLNKLSDYNCTKLENQTLENLQPDEIVSLFEESSSEYVGFIEQPELIDQAQLNQIKNFELKRDQTGACFLPFSSAELFTQSYEILSPLAVLLAMNPFRHAIVLMHKSTFLSLKEIPNSKDLLWHSLILMAQAGIKNQLIAAPALDVGRKLPFPLPQLAPDYPGYDRDWLLHLIRDYQPAQDLPSVSSQADAIALKAGLLCIHDYLEESHQLSQSVEHEGPHRSGDYWHHIMHRREPDYSNAKYWSRAVGHHPLHAVLPETVEPLFDQFHSPVVANWKNQLLQSEHWSLNSFVDCCAECESNQNSELNDLAQNIQWIEMQLLLQKTSLDATTG</sequence>
<name>A0A517WV83_9PLAN</name>
<dbReference type="Proteomes" id="UP000318384">
    <property type="component" value="Chromosome"/>
</dbReference>
<gene>
    <name evidence="1" type="ORF">V202x_25450</name>
</gene>
<dbReference type="OrthoDB" id="370799at2"/>
<proteinExistence type="predicted"/>
<protein>
    <submittedName>
        <fullName evidence="1">Uncharacterized protein</fullName>
    </submittedName>
</protein>
<evidence type="ECO:0000313" key="1">
    <source>
        <dbReference type="EMBL" id="QDU09173.1"/>
    </source>
</evidence>
<keyword evidence="2" id="KW-1185">Reference proteome</keyword>
<dbReference type="AlphaFoldDB" id="A0A517WV83"/>
<dbReference type="EMBL" id="CP037422">
    <property type="protein sequence ID" value="QDU09173.1"/>
    <property type="molecule type" value="Genomic_DNA"/>
</dbReference>
<dbReference type="RefSeq" id="WP_145174966.1">
    <property type="nucleotide sequence ID" value="NZ_CP037422.1"/>
</dbReference>
<evidence type="ECO:0000313" key="2">
    <source>
        <dbReference type="Proteomes" id="UP000318384"/>
    </source>
</evidence>